<feature type="domain" description="DNA methylase N-4/N-6" evidence="11">
    <location>
        <begin position="21"/>
        <end position="256"/>
    </location>
</feature>
<comment type="similarity">
    <text evidence="1">Belongs to the N(4)/N(6)-methyltransferase family. N(4) subfamily.</text>
</comment>
<dbReference type="PROSITE" id="PS00093">
    <property type="entry name" value="N4_MTASE"/>
    <property type="match status" value="1"/>
</dbReference>
<evidence type="ECO:0000256" key="3">
    <source>
        <dbReference type="ARBA" id="ARBA00022679"/>
    </source>
</evidence>
<evidence type="ECO:0000256" key="2">
    <source>
        <dbReference type="ARBA" id="ARBA00022603"/>
    </source>
</evidence>
<dbReference type="EMBL" id="QBKP01000008">
    <property type="protein sequence ID" value="PTX49122.1"/>
    <property type="molecule type" value="Genomic_DNA"/>
</dbReference>
<gene>
    <name evidence="12" type="ORF">C8N34_108232</name>
</gene>
<comment type="catalytic activity">
    <reaction evidence="7">
        <text>a 2'-deoxyadenosine in DNA + S-adenosyl-L-methionine = an N(6)-methyl-2'-deoxyadenosine in DNA + S-adenosyl-L-homocysteine + H(+)</text>
        <dbReference type="Rhea" id="RHEA:15197"/>
        <dbReference type="Rhea" id="RHEA-COMP:12418"/>
        <dbReference type="Rhea" id="RHEA-COMP:12419"/>
        <dbReference type="ChEBI" id="CHEBI:15378"/>
        <dbReference type="ChEBI" id="CHEBI:57856"/>
        <dbReference type="ChEBI" id="CHEBI:59789"/>
        <dbReference type="ChEBI" id="CHEBI:90615"/>
        <dbReference type="ChEBI" id="CHEBI:90616"/>
        <dbReference type="EC" id="2.1.1.72"/>
    </reaction>
</comment>
<feature type="region of interest" description="Disordered" evidence="10">
    <location>
        <begin position="91"/>
        <end position="117"/>
    </location>
</feature>
<sequence length="388" mass="42242">MQTLLAGDCIAGMKTLPDGCVHTCITSPPYFGLRDYGHEDQIGLEETPEQFVSRLVEVFREVRRVLRDDGTLWLNLGDSYSGAAAGKRTGGNLAEWKNGGRRNPDVGETGHKKPGQSKQLLGIPWRVAFALQADGWYLRQDIIWSKPNPMPESVKDRCTKAHEYIFLFSKSPRYFFDHEAIKEDAVGQASGNLARKSRPSQSSLGRGDQKGSVPWEGGSLRSRRSVWTVTTKPFKGAHFATFPPDLIEPCVMAGAPERCCSACGAPQERVVEKTTSFWGGSGRAGRTAEDVNASGKWAGQQYGKNLKLGPLVTSETVGWRPTCVCDAGAPVGGTVLDPFFGAGTTGLVAQMNNRSWIGCELNPKYVEMARGRLGMPPSFARELEGLLG</sequence>
<dbReference type="GO" id="GO:0009007">
    <property type="term" value="F:site-specific DNA-methyltransferase (adenine-specific) activity"/>
    <property type="evidence" value="ECO:0007669"/>
    <property type="project" value="UniProtKB-EC"/>
</dbReference>
<dbReference type="Pfam" id="PF01555">
    <property type="entry name" value="N6_N4_Mtase"/>
    <property type="match status" value="2"/>
</dbReference>
<dbReference type="Gene3D" id="3.40.50.150">
    <property type="entry name" value="Vaccinia Virus protein VP39"/>
    <property type="match status" value="2"/>
</dbReference>
<dbReference type="PRINTS" id="PR00508">
    <property type="entry name" value="S21N4MTFRASE"/>
</dbReference>
<comment type="caution">
    <text evidence="12">The sequence shown here is derived from an EMBL/GenBank/DDBJ whole genome shotgun (WGS) entry which is preliminary data.</text>
</comment>
<dbReference type="GO" id="GO:0015667">
    <property type="term" value="F:site-specific DNA-methyltransferase (cytosine-N4-specific) activity"/>
    <property type="evidence" value="ECO:0007669"/>
    <property type="project" value="UniProtKB-EC"/>
</dbReference>
<dbReference type="RefSeq" id="WP_199750760.1">
    <property type="nucleotide sequence ID" value="NZ_QBKP01000008.1"/>
</dbReference>
<evidence type="ECO:0000313" key="13">
    <source>
        <dbReference type="Proteomes" id="UP000244224"/>
    </source>
</evidence>
<dbReference type="GO" id="GO:0032259">
    <property type="term" value="P:methylation"/>
    <property type="evidence" value="ECO:0007669"/>
    <property type="project" value="UniProtKB-KW"/>
</dbReference>
<evidence type="ECO:0000256" key="10">
    <source>
        <dbReference type="SAM" id="MobiDB-lite"/>
    </source>
</evidence>
<evidence type="ECO:0000259" key="11">
    <source>
        <dbReference type="Pfam" id="PF01555"/>
    </source>
</evidence>
<evidence type="ECO:0000313" key="12">
    <source>
        <dbReference type="EMBL" id="PTX49122.1"/>
    </source>
</evidence>
<dbReference type="Proteomes" id="UP000244224">
    <property type="component" value="Unassembled WGS sequence"/>
</dbReference>
<evidence type="ECO:0000256" key="8">
    <source>
        <dbReference type="ARBA" id="ARBA00049120"/>
    </source>
</evidence>
<dbReference type="InterPro" id="IPR001091">
    <property type="entry name" value="RM_Methyltransferase"/>
</dbReference>
<keyword evidence="5" id="KW-0680">Restriction system</keyword>
<keyword evidence="4" id="KW-0949">S-adenosyl-L-methionine</keyword>
<dbReference type="EC" id="2.1.1.-" evidence="9"/>
<feature type="region of interest" description="Disordered" evidence="10">
    <location>
        <begin position="189"/>
        <end position="218"/>
    </location>
</feature>
<dbReference type="InterPro" id="IPR002941">
    <property type="entry name" value="DNA_methylase_N4/N6"/>
</dbReference>
<dbReference type="GO" id="GO:0008170">
    <property type="term" value="F:N-methyltransferase activity"/>
    <property type="evidence" value="ECO:0007669"/>
    <property type="project" value="InterPro"/>
</dbReference>
<name>A0A2T6AZ79_9RHOB</name>
<dbReference type="InterPro" id="IPR029063">
    <property type="entry name" value="SAM-dependent_MTases_sf"/>
</dbReference>
<keyword evidence="13" id="KW-1185">Reference proteome</keyword>
<dbReference type="AlphaFoldDB" id="A0A2T6AZ79"/>
<dbReference type="SUPFAM" id="SSF53335">
    <property type="entry name" value="S-adenosyl-L-methionine-dependent methyltransferases"/>
    <property type="match status" value="1"/>
</dbReference>
<keyword evidence="6" id="KW-0238">DNA-binding</keyword>
<proteinExistence type="inferred from homology"/>
<evidence type="ECO:0000256" key="7">
    <source>
        <dbReference type="ARBA" id="ARBA00047942"/>
    </source>
</evidence>
<accession>A0A2T6AZ79</accession>
<evidence type="ECO:0000256" key="4">
    <source>
        <dbReference type="ARBA" id="ARBA00022691"/>
    </source>
</evidence>
<evidence type="ECO:0000256" key="9">
    <source>
        <dbReference type="RuleBase" id="RU362026"/>
    </source>
</evidence>
<organism evidence="12 13">
    <name type="scientific">Gemmobacter caeni</name>
    <dbReference type="NCBI Taxonomy" id="589035"/>
    <lineage>
        <taxon>Bacteria</taxon>
        <taxon>Pseudomonadati</taxon>
        <taxon>Pseudomonadota</taxon>
        <taxon>Alphaproteobacteria</taxon>
        <taxon>Rhodobacterales</taxon>
        <taxon>Paracoccaceae</taxon>
        <taxon>Gemmobacter</taxon>
    </lineage>
</organism>
<dbReference type="GO" id="GO:0009307">
    <property type="term" value="P:DNA restriction-modification system"/>
    <property type="evidence" value="ECO:0007669"/>
    <property type="project" value="UniProtKB-KW"/>
</dbReference>
<dbReference type="InterPro" id="IPR017985">
    <property type="entry name" value="MeTrfase_CN4_CS"/>
</dbReference>
<keyword evidence="3" id="KW-0808">Transferase</keyword>
<comment type="catalytic activity">
    <reaction evidence="8">
        <text>a 2'-deoxycytidine in DNA + S-adenosyl-L-methionine = an N(4)-methyl-2'-deoxycytidine in DNA + S-adenosyl-L-homocysteine + H(+)</text>
        <dbReference type="Rhea" id="RHEA:16857"/>
        <dbReference type="Rhea" id="RHEA-COMP:11369"/>
        <dbReference type="Rhea" id="RHEA-COMP:13674"/>
        <dbReference type="ChEBI" id="CHEBI:15378"/>
        <dbReference type="ChEBI" id="CHEBI:57856"/>
        <dbReference type="ChEBI" id="CHEBI:59789"/>
        <dbReference type="ChEBI" id="CHEBI:85452"/>
        <dbReference type="ChEBI" id="CHEBI:137933"/>
        <dbReference type="EC" id="2.1.1.113"/>
    </reaction>
</comment>
<evidence type="ECO:0000256" key="5">
    <source>
        <dbReference type="ARBA" id="ARBA00022747"/>
    </source>
</evidence>
<protein>
    <recommendedName>
        <fullName evidence="9">Methyltransferase</fullName>
        <ecNumber evidence="9">2.1.1.-</ecNumber>
    </recommendedName>
</protein>
<evidence type="ECO:0000256" key="1">
    <source>
        <dbReference type="ARBA" id="ARBA00010203"/>
    </source>
</evidence>
<feature type="compositionally biased region" description="Basic and acidic residues" evidence="10">
    <location>
        <begin position="102"/>
        <end position="111"/>
    </location>
</feature>
<dbReference type="GO" id="GO:0003677">
    <property type="term" value="F:DNA binding"/>
    <property type="evidence" value="ECO:0007669"/>
    <property type="project" value="UniProtKB-KW"/>
</dbReference>
<keyword evidence="2 12" id="KW-0489">Methyltransferase</keyword>
<evidence type="ECO:0000256" key="6">
    <source>
        <dbReference type="ARBA" id="ARBA00023125"/>
    </source>
</evidence>
<feature type="domain" description="DNA methylase N-4/N-6" evidence="11">
    <location>
        <begin position="329"/>
        <end position="369"/>
    </location>
</feature>
<reference evidence="12 13" key="1">
    <citation type="submission" date="2018-04" db="EMBL/GenBank/DDBJ databases">
        <title>Genomic Encyclopedia of Archaeal and Bacterial Type Strains, Phase II (KMG-II): from individual species to whole genera.</title>
        <authorList>
            <person name="Goeker M."/>
        </authorList>
    </citation>
    <scope>NUCLEOTIDE SEQUENCE [LARGE SCALE GENOMIC DNA]</scope>
    <source>
        <strain evidence="12 13">DSM 21823</strain>
    </source>
</reference>